<dbReference type="VEuPathDB" id="ToxoDB:BESB_040220"/>
<dbReference type="KEGG" id="bbes:BESB_040220"/>
<evidence type="ECO:0000313" key="2">
    <source>
        <dbReference type="EMBL" id="PFH37564.1"/>
    </source>
</evidence>
<feature type="compositionally biased region" description="Basic and acidic residues" evidence="1">
    <location>
        <begin position="478"/>
        <end position="488"/>
    </location>
</feature>
<reference evidence="2 3" key="1">
    <citation type="submission" date="2017-09" db="EMBL/GenBank/DDBJ databases">
        <title>Genome sequencing of Besnoitia besnoiti strain Bb-Ger1.</title>
        <authorList>
            <person name="Schares G."/>
            <person name="Venepally P."/>
            <person name="Lorenzi H.A."/>
        </authorList>
    </citation>
    <scope>NUCLEOTIDE SEQUENCE [LARGE SCALE GENOMIC DNA]</scope>
    <source>
        <strain evidence="2 3">Bb-Ger1</strain>
    </source>
</reference>
<evidence type="ECO:0000313" key="3">
    <source>
        <dbReference type="Proteomes" id="UP000224006"/>
    </source>
</evidence>
<feature type="region of interest" description="Disordered" evidence="1">
    <location>
        <begin position="1229"/>
        <end position="1295"/>
    </location>
</feature>
<feature type="compositionally biased region" description="Basic and acidic residues" evidence="1">
    <location>
        <begin position="159"/>
        <end position="175"/>
    </location>
</feature>
<feature type="compositionally biased region" description="Low complexity" evidence="1">
    <location>
        <begin position="176"/>
        <end position="185"/>
    </location>
</feature>
<name>A0A2A9MK40_BESBE</name>
<dbReference type="GeneID" id="40309003"/>
<feature type="region of interest" description="Disordered" evidence="1">
    <location>
        <begin position="116"/>
        <end position="246"/>
    </location>
</feature>
<feature type="region of interest" description="Disordered" evidence="1">
    <location>
        <begin position="416"/>
        <end position="525"/>
    </location>
</feature>
<feature type="compositionally biased region" description="Gly residues" evidence="1">
    <location>
        <begin position="194"/>
        <end position="206"/>
    </location>
</feature>
<feature type="compositionally biased region" description="Low complexity" evidence="1">
    <location>
        <begin position="371"/>
        <end position="382"/>
    </location>
</feature>
<feature type="compositionally biased region" description="Low complexity" evidence="1">
    <location>
        <begin position="1"/>
        <end position="16"/>
    </location>
</feature>
<feature type="region of interest" description="Disordered" evidence="1">
    <location>
        <begin position="1"/>
        <end position="22"/>
    </location>
</feature>
<keyword evidence="3" id="KW-1185">Reference proteome</keyword>
<organism evidence="2 3">
    <name type="scientific">Besnoitia besnoiti</name>
    <name type="common">Apicomplexan protozoan</name>
    <dbReference type="NCBI Taxonomy" id="94643"/>
    <lineage>
        <taxon>Eukaryota</taxon>
        <taxon>Sar</taxon>
        <taxon>Alveolata</taxon>
        <taxon>Apicomplexa</taxon>
        <taxon>Conoidasida</taxon>
        <taxon>Coccidia</taxon>
        <taxon>Eucoccidiorida</taxon>
        <taxon>Eimeriorina</taxon>
        <taxon>Sarcocystidae</taxon>
        <taxon>Besnoitia</taxon>
    </lineage>
</organism>
<feature type="compositionally biased region" description="Basic and acidic residues" evidence="1">
    <location>
        <begin position="500"/>
        <end position="512"/>
    </location>
</feature>
<feature type="compositionally biased region" description="Low complexity" evidence="1">
    <location>
        <begin position="116"/>
        <end position="144"/>
    </location>
</feature>
<dbReference type="RefSeq" id="XP_029221573.1">
    <property type="nucleotide sequence ID" value="XM_029362608.1"/>
</dbReference>
<comment type="caution">
    <text evidence="2">The sequence shown here is derived from an EMBL/GenBank/DDBJ whole genome shotgun (WGS) entry which is preliminary data.</text>
</comment>
<dbReference type="Proteomes" id="UP000224006">
    <property type="component" value="Chromosome II"/>
</dbReference>
<accession>A0A2A9MK40</accession>
<feature type="compositionally biased region" description="Low complexity" evidence="1">
    <location>
        <begin position="424"/>
        <end position="436"/>
    </location>
</feature>
<feature type="region of interest" description="Disordered" evidence="1">
    <location>
        <begin position="828"/>
        <end position="848"/>
    </location>
</feature>
<protein>
    <submittedName>
        <fullName evidence="2">Uncharacterized protein</fullName>
    </submittedName>
</protein>
<dbReference type="OrthoDB" id="3068031at2759"/>
<feature type="compositionally biased region" description="Basic and acidic residues" evidence="1">
    <location>
        <begin position="1235"/>
        <end position="1247"/>
    </location>
</feature>
<evidence type="ECO:0000256" key="1">
    <source>
        <dbReference type="SAM" id="MobiDB-lite"/>
    </source>
</evidence>
<feature type="compositionally biased region" description="Basic and acidic residues" evidence="1">
    <location>
        <begin position="1256"/>
        <end position="1279"/>
    </location>
</feature>
<proteinExistence type="predicted"/>
<feature type="region of interest" description="Disordered" evidence="1">
    <location>
        <begin position="366"/>
        <end position="392"/>
    </location>
</feature>
<sequence length="1491" mass="154379">MRFSASTSSSSSAASTPPDLPGFFWDAARGRYFPLGSRRPPAISAANPEPQNSFRTLRRIYERADHETPSPPAGLLDEEAAHTYAHRPRFRASKSGFRSPSQLLSVCVASCASASAPSSSASASTLRPPSSSASCESSLASAGGEARKRGRGAPGSDTLDPKRERRLEAAGRPRSELGAGSAGSEETGREGGGRKGLWAGGAAPGGRGRRGGGGFRRRRRGRDRASEVEAGNSGVSGNWSCGIGGEDSDVPGRHTAFFEQAPGSRRKLKRRVSAQERASLPLFRACRTRSRFAVCCPFSGLRALLLLRVERGCRGASSSLPPPPSAAASVSRASASGCWPPAPPLLTAAPAGCVWLPPCATAFSPAPSERASPSGAAPVSSPQLGREGAPRLDSWLPRGKNCFLLFRALRLQGALTRRSRRGRAANAARGPALAAGAGAGERGKSGDGGDELEAGGRRRSRSRSHPAGGVQKPNARTPRRDLDRDAAGCRDGGGGGMDVCSERSGLESRGDEPGEDEEDSGLSSPRESLWLNRLKHVLLLNPQRHSRSRTALVSAPGGSSSSSSFFSLRASSSSPLSPVSAPSGDVLLFYRSGEGVVEDGVRIFSGGELEQCRRAAAEGRQRRLLRSLLRSSAGAPRVAGCRAARGGDDLLEGAREGEGNCAEGAGERASREAATGASADSLARLSEPQGHEDLEHAEETLGHFQSLLAAQETTWRQAVAIPSSAVAPAEVGPIASVEVFASLCLVSHFGAAARRGVLSIYSFQDYRGDSTHSRASSDSLSSSASSSRVSFSSLSSPSAFSPTSSAVSPSPVPACFTLPSASPPASPAAAFSSARVEPPSPSVSAARTSEASASLHASAASLDSSPLSSFLPRRTGLLARAAEAADDVLCSATRVGPGAALEILVGGLAPAVQLYRLADGGRLTPVWRWRPRCLASAGGRAGEARGGLAASACVSAAWLHGVPSRSALPALSLSPSPVSAAGVPWSPSGECEFVSGGGSHTALVGLRSGGIYLVDLRAPETQSGLCVLSPRSPRRARFAFASASASAAQLEGDRDRGLGGAKRGVARALEGEEGGCVTCIRPFRRQGSWSVETTAVAARGKDDLFLLDWRRARTAAASAQQAREGPGWRSPHADLTNPCVVTRFLPCEGQAQAYADALFSSSAGCPAVAASPDYPRSFVFDSRERVIFSSSPSRGRLLLHRVRSPSGLAARAVAVYADIVRLLSAGAAEATTRGRRGDGDEREDAKSPRGGGIAETFRRVEERQRVQREQLQQLERERPPGVSASPLAGGEGVAAASHAGVRRSWVTGTSAGGAAAAASRAVWRAPREALGTSAFPQGSSAPAPGTEHGFPELLAQREADAGNDYYDVVVHWSATSGALPPRRAEIQNAGAPRVSHGATSAAAARSRYAFRSQSTPSDLSSLGAPDFGDPWGVGALSQGLLVHGEAEENCVGEDGEDLSRPPRAGGDVFVALSSWGFHLLSGVDRGPWACA</sequence>
<feature type="compositionally biased region" description="Basic residues" evidence="1">
    <location>
        <begin position="207"/>
        <end position="222"/>
    </location>
</feature>
<gene>
    <name evidence="2" type="ORF">BESB_040220</name>
</gene>
<dbReference type="EMBL" id="NWUJ01000002">
    <property type="protein sequence ID" value="PFH37564.1"/>
    <property type="molecule type" value="Genomic_DNA"/>
</dbReference>